<sequence length="145" mass="16565">MVTSLVGFLGCRHSVDVQTVNGRDYTVNGCDYNWLASLGQIALFMRDPNPKKQANKVLTSFVSDLNKIKSNKHTRFNLANYCGDVINYYKVTSNKEAFYCSYNKGLDMFEDLQRQQHLAQRSANLVTERTLLENIGSLEKDVRSR</sequence>
<reference evidence="1" key="1">
    <citation type="submission" date="2020-12" db="EMBL/GenBank/DDBJ databases">
        <title>Metabolic potential, ecology and presence of endohyphal bacteria is reflected in genomic diversity of Mucoromycotina.</title>
        <authorList>
            <person name="Muszewska A."/>
            <person name="Okrasinska A."/>
            <person name="Steczkiewicz K."/>
            <person name="Drgas O."/>
            <person name="Orlowska M."/>
            <person name="Perlinska-Lenart U."/>
            <person name="Aleksandrzak-Piekarczyk T."/>
            <person name="Szatraj K."/>
            <person name="Zielenkiewicz U."/>
            <person name="Pilsyk S."/>
            <person name="Malc E."/>
            <person name="Mieczkowski P."/>
            <person name="Kruszewska J.S."/>
            <person name="Biernat P."/>
            <person name="Pawlowska J."/>
        </authorList>
    </citation>
    <scope>NUCLEOTIDE SEQUENCE</scope>
    <source>
        <strain evidence="1">WA0000017839</strain>
    </source>
</reference>
<name>A0A8H7USB6_9FUNG</name>
<protein>
    <submittedName>
        <fullName evidence="1">Uncharacterized protein</fullName>
    </submittedName>
</protein>
<dbReference type="AlphaFoldDB" id="A0A8H7USB6"/>
<dbReference type="OrthoDB" id="2217490at2759"/>
<dbReference type="EMBL" id="JAEPRD010000298">
    <property type="protein sequence ID" value="KAG2192307.1"/>
    <property type="molecule type" value="Genomic_DNA"/>
</dbReference>
<keyword evidence="2" id="KW-1185">Reference proteome</keyword>
<evidence type="ECO:0000313" key="1">
    <source>
        <dbReference type="EMBL" id="KAG2192307.1"/>
    </source>
</evidence>
<dbReference type="Proteomes" id="UP000603453">
    <property type="component" value="Unassembled WGS sequence"/>
</dbReference>
<accession>A0A8H7USB6</accession>
<proteinExistence type="predicted"/>
<comment type="caution">
    <text evidence="1">The sequence shown here is derived from an EMBL/GenBank/DDBJ whole genome shotgun (WGS) entry which is preliminary data.</text>
</comment>
<organism evidence="1 2">
    <name type="scientific">Mucor saturninus</name>
    <dbReference type="NCBI Taxonomy" id="64648"/>
    <lineage>
        <taxon>Eukaryota</taxon>
        <taxon>Fungi</taxon>
        <taxon>Fungi incertae sedis</taxon>
        <taxon>Mucoromycota</taxon>
        <taxon>Mucoromycotina</taxon>
        <taxon>Mucoromycetes</taxon>
        <taxon>Mucorales</taxon>
        <taxon>Mucorineae</taxon>
        <taxon>Mucoraceae</taxon>
        <taxon>Mucor</taxon>
    </lineage>
</organism>
<gene>
    <name evidence="1" type="ORF">INT47_006423</name>
</gene>
<evidence type="ECO:0000313" key="2">
    <source>
        <dbReference type="Proteomes" id="UP000603453"/>
    </source>
</evidence>